<proteinExistence type="predicted"/>
<sequence>MFSSDNKTFRSQFALASPSVNDCPFERNFSPISPLYVVHFSHRIMKFVND</sequence>
<dbReference type="WBParaSite" id="ALUE_0002272501-mRNA-1">
    <property type="protein sequence ID" value="ALUE_0002272501-mRNA-1"/>
    <property type="gene ID" value="ALUE_0002272501"/>
</dbReference>
<protein>
    <submittedName>
        <fullName evidence="2">Uncharacterized protein</fullName>
    </submittedName>
</protein>
<evidence type="ECO:0000313" key="2">
    <source>
        <dbReference type="WBParaSite" id="ALUE_0002272501-mRNA-1"/>
    </source>
</evidence>
<dbReference type="AlphaFoldDB" id="A0A0M3IVE7"/>
<reference evidence="2" key="1">
    <citation type="submission" date="2017-02" db="UniProtKB">
        <authorList>
            <consortium name="WormBaseParasite"/>
        </authorList>
    </citation>
    <scope>IDENTIFICATION</scope>
</reference>
<evidence type="ECO:0000313" key="1">
    <source>
        <dbReference type="Proteomes" id="UP000036681"/>
    </source>
</evidence>
<accession>A0A0M3IVE7</accession>
<name>A0A0M3IVE7_ASCLU</name>
<dbReference type="Proteomes" id="UP000036681">
    <property type="component" value="Unplaced"/>
</dbReference>
<keyword evidence="1" id="KW-1185">Reference proteome</keyword>
<organism evidence="1 2">
    <name type="scientific">Ascaris lumbricoides</name>
    <name type="common">Giant roundworm</name>
    <dbReference type="NCBI Taxonomy" id="6252"/>
    <lineage>
        <taxon>Eukaryota</taxon>
        <taxon>Metazoa</taxon>
        <taxon>Ecdysozoa</taxon>
        <taxon>Nematoda</taxon>
        <taxon>Chromadorea</taxon>
        <taxon>Rhabditida</taxon>
        <taxon>Spirurina</taxon>
        <taxon>Ascaridomorpha</taxon>
        <taxon>Ascaridoidea</taxon>
        <taxon>Ascarididae</taxon>
        <taxon>Ascaris</taxon>
    </lineage>
</organism>